<name>A0A316YYN1_9BASI</name>
<evidence type="ECO:0000256" key="14">
    <source>
        <dbReference type="ARBA" id="ARBA00030599"/>
    </source>
</evidence>
<dbReference type="EMBL" id="KZ819634">
    <property type="protein sequence ID" value="PWN94212.1"/>
    <property type="molecule type" value="Genomic_DNA"/>
</dbReference>
<dbReference type="GO" id="GO:0004750">
    <property type="term" value="F:D-ribulose-phosphate 3-epimerase activity"/>
    <property type="evidence" value="ECO:0007669"/>
    <property type="project" value="UniProtKB-EC"/>
</dbReference>
<dbReference type="SUPFAM" id="SSF51366">
    <property type="entry name" value="Ribulose-phoshate binding barrel"/>
    <property type="match status" value="1"/>
</dbReference>
<keyword evidence="10" id="KW-0479">Metal-binding</keyword>
<comment type="cofactor">
    <cofactor evidence="2">
        <name>Mn(2+)</name>
        <dbReference type="ChEBI" id="CHEBI:29035"/>
    </cofactor>
</comment>
<dbReference type="CDD" id="cd00429">
    <property type="entry name" value="RPE"/>
    <property type="match status" value="1"/>
</dbReference>
<evidence type="ECO:0000256" key="11">
    <source>
        <dbReference type="ARBA" id="ARBA00023235"/>
    </source>
</evidence>
<evidence type="ECO:0000256" key="7">
    <source>
        <dbReference type="ARBA" id="ARBA00009541"/>
    </source>
</evidence>
<reference evidence="15 16" key="1">
    <citation type="journal article" date="2018" name="Mol. Biol. Evol.">
        <title>Broad Genomic Sampling Reveals a Smut Pathogenic Ancestry of the Fungal Clade Ustilaginomycotina.</title>
        <authorList>
            <person name="Kijpornyongpan T."/>
            <person name="Mondo S.J."/>
            <person name="Barry K."/>
            <person name="Sandor L."/>
            <person name="Lee J."/>
            <person name="Lipzen A."/>
            <person name="Pangilinan J."/>
            <person name="LaButti K."/>
            <person name="Hainaut M."/>
            <person name="Henrissat B."/>
            <person name="Grigoriev I.V."/>
            <person name="Spatafora J.W."/>
            <person name="Aime M.C."/>
        </authorList>
    </citation>
    <scope>NUCLEOTIDE SEQUENCE [LARGE SCALE GENOMIC DNA]</scope>
    <source>
        <strain evidence="15 16">MCA 4198</strain>
    </source>
</reference>
<protein>
    <recommendedName>
        <fullName evidence="9">Ribulose-phosphate 3-epimerase</fullName>
        <ecNumber evidence="8">5.1.3.1</ecNumber>
    </recommendedName>
    <alternativeName>
        <fullName evidence="14">Pentose-5-phosphate 3-epimerase</fullName>
    </alternativeName>
    <alternativeName>
        <fullName evidence="13">RPE</fullName>
    </alternativeName>
</protein>
<dbReference type="FunFam" id="3.20.20.70:FF:000171">
    <property type="entry name" value="Ribulose-phosphate 3-epimerase"/>
    <property type="match status" value="1"/>
</dbReference>
<comment type="cofactor">
    <cofactor evidence="5">
        <name>Fe(2+)</name>
        <dbReference type="ChEBI" id="CHEBI:29033"/>
    </cofactor>
</comment>
<dbReference type="PANTHER" id="PTHR11749">
    <property type="entry name" value="RIBULOSE-5-PHOSPHATE-3-EPIMERASE"/>
    <property type="match status" value="1"/>
</dbReference>
<dbReference type="InterPro" id="IPR011060">
    <property type="entry name" value="RibuloseP-bd_barrel"/>
</dbReference>
<dbReference type="EC" id="5.1.3.1" evidence="8"/>
<comment type="similarity">
    <text evidence="7">Belongs to the ribulose-phosphate 3-epimerase family.</text>
</comment>
<keyword evidence="16" id="KW-1185">Reference proteome</keyword>
<evidence type="ECO:0000313" key="15">
    <source>
        <dbReference type="EMBL" id="PWN94212.1"/>
    </source>
</evidence>
<evidence type="ECO:0000256" key="8">
    <source>
        <dbReference type="ARBA" id="ARBA00013188"/>
    </source>
</evidence>
<dbReference type="FunCoup" id="A0A316YYN1">
    <property type="interactions" value="423"/>
</dbReference>
<dbReference type="OrthoDB" id="1927044at2759"/>
<dbReference type="STRING" id="215250.A0A316YYN1"/>
<evidence type="ECO:0000256" key="6">
    <source>
        <dbReference type="ARBA" id="ARBA00005016"/>
    </source>
</evidence>
<dbReference type="GO" id="GO:0046872">
    <property type="term" value="F:metal ion binding"/>
    <property type="evidence" value="ECO:0007669"/>
    <property type="project" value="UniProtKB-KW"/>
</dbReference>
<dbReference type="Proteomes" id="UP000245768">
    <property type="component" value="Unassembled WGS sequence"/>
</dbReference>
<evidence type="ECO:0000256" key="13">
    <source>
        <dbReference type="ARBA" id="ARBA00029933"/>
    </source>
</evidence>
<dbReference type="InterPro" id="IPR026019">
    <property type="entry name" value="Ribul_P_3_epim"/>
</dbReference>
<dbReference type="AlphaFoldDB" id="A0A316YYN1"/>
<evidence type="ECO:0000256" key="10">
    <source>
        <dbReference type="ARBA" id="ARBA00022723"/>
    </source>
</evidence>
<comment type="cofactor">
    <cofactor evidence="4">
        <name>Zn(2+)</name>
        <dbReference type="ChEBI" id="CHEBI:29105"/>
    </cofactor>
</comment>
<sequence>MPKVIVAPSVLAADMGNLNQECKRMMDAGADWLHMDVMDGHFVPNLVLGAPPLSSVHKAVPGIFMDCHMMVTEPGRWIKDIAEAGGSSYTFHLEAAYDPLDIVRKVKAANMRAAVAINPGTPTSEISNELGESVDMILVMTVWPGYGGQKFMKECMPKVAELRARFPNLDIEVDGGVGPKTIDRCADAGANVLVAGTAIFAAEDPKEVISFLRQRCEEAQERIKAEREQILFDPSSAIDDEEGEDLAALEGRRSRAMTPLSHPRAYIRNLALRRDSTASTDGKMIKSGYGVPSPSVSRRGSDALGAVGDNGVLFNGAVGMTPMHTD</sequence>
<dbReference type="GeneID" id="37042702"/>
<proteinExistence type="inferred from homology"/>
<dbReference type="HAMAP" id="MF_02227">
    <property type="entry name" value="RPE"/>
    <property type="match status" value="1"/>
</dbReference>
<evidence type="ECO:0000256" key="4">
    <source>
        <dbReference type="ARBA" id="ARBA00001947"/>
    </source>
</evidence>
<dbReference type="Pfam" id="PF00834">
    <property type="entry name" value="Ribul_P_3_epim"/>
    <property type="match status" value="1"/>
</dbReference>
<dbReference type="GO" id="GO:0005975">
    <property type="term" value="P:carbohydrate metabolic process"/>
    <property type="evidence" value="ECO:0007669"/>
    <property type="project" value="InterPro"/>
</dbReference>
<dbReference type="GO" id="GO:0006098">
    <property type="term" value="P:pentose-phosphate shunt"/>
    <property type="evidence" value="ECO:0007669"/>
    <property type="project" value="UniProtKB-UniPathway"/>
</dbReference>
<evidence type="ECO:0000256" key="5">
    <source>
        <dbReference type="ARBA" id="ARBA00001954"/>
    </source>
</evidence>
<keyword evidence="11" id="KW-0413">Isomerase</keyword>
<dbReference type="InterPro" id="IPR013785">
    <property type="entry name" value="Aldolase_TIM"/>
</dbReference>
<dbReference type="PROSITE" id="PS01085">
    <property type="entry name" value="RIBUL_P_3_EPIMER_1"/>
    <property type="match status" value="1"/>
</dbReference>
<evidence type="ECO:0000313" key="16">
    <source>
        <dbReference type="Proteomes" id="UP000245768"/>
    </source>
</evidence>
<dbReference type="PROSITE" id="PS01086">
    <property type="entry name" value="RIBUL_P_3_EPIMER_2"/>
    <property type="match status" value="1"/>
</dbReference>
<dbReference type="NCBIfam" id="NF004076">
    <property type="entry name" value="PRK05581.1-4"/>
    <property type="match status" value="1"/>
</dbReference>
<dbReference type="InterPro" id="IPR000056">
    <property type="entry name" value="Ribul_P_3_epim-like"/>
</dbReference>
<dbReference type="NCBIfam" id="TIGR01163">
    <property type="entry name" value="rpe"/>
    <property type="match status" value="1"/>
</dbReference>
<dbReference type="Gene3D" id="3.20.20.70">
    <property type="entry name" value="Aldolase class I"/>
    <property type="match status" value="1"/>
</dbReference>
<gene>
    <name evidence="15" type="ORF">FA10DRAFT_264774</name>
</gene>
<evidence type="ECO:0000256" key="2">
    <source>
        <dbReference type="ARBA" id="ARBA00001936"/>
    </source>
</evidence>
<dbReference type="UniPathway" id="UPA00115">
    <property type="reaction ID" value="UER00411"/>
</dbReference>
<comment type="catalytic activity">
    <reaction evidence="1">
        <text>D-ribulose 5-phosphate = D-xylulose 5-phosphate</text>
        <dbReference type="Rhea" id="RHEA:13677"/>
        <dbReference type="ChEBI" id="CHEBI:57737"/>
        <dbReference type="ChEBI" id="CHEBI:58121"/>
        <dbReference type="EC" id="5.1.3.1"/>
    </reaction>
</comment>
<evidence type="ECO:0000256" key="3">
    <source>
        <dbReference type="ARBA" id="ARBA00001941"/>
    </source>
</evidence>
<comment type="pathway">
    <text evidence="6">Carbohydrate degradation; pentose phosphate pathway; D-xylulose 5-phosphate from D-ribulose 5-phosphate (non-oxidative stage): step 1/1.</text>
</comment>
<evidence type="ECO:0000256" key="9">
    <source>
        <dbReference type="ARBA" id="ARBA00013920"/>
    </source>
</evidence>
<evidence type="ECO:0000256" key="12">
    <source>
        <dbReference type="ARBA" id="ARBA00023285"/>
    </source>
</evidence>
<dbReference type="RefSeq" id="XP_025381410.1">
    <property type="nucleotide sequence ID" value="XM_025520786.1"/>
</dbReference>
<accession>A0A316YYN1</accession>
<comment type="cofactor">
    <cofactor evidence="3">
        <name>Co(2+)</name>
        <dbReference type="ChEBI" id="CHEBI:48828"/>
    </cofactor>
</comment>
<dbReference type="InParanoid" id="A0A316YYN1"/>
<organism evidence="15 16">
    <name type="scientific">Acaromyces ingoldii</name>
    <dbReference type="NCBI Taxonomy" id="215250"/>
    <lineage>
        <taxon>Eukaryota</taxon>
        <taxon>Fungi</taxon>
        <taxon>Dikarya</taxon>
        <taxon>Basidiomycota</taxon>
        <taxon>Ustilaginomycotina</taxon>
        <taxon>Exobasidiomycetes</taxon>
        <taxon>Exobasidiales</taxon>
        <taxon>Cryptobasidiaceae</taxon>
        <taxon>Acaromyces</taxon>
    </lineage>
</organism>
<evidence type="ECO:0000256" key="1">
    <source>
        <dbReference type="ARBA" id="ARBA00001782"/>
    </source>
</evidence>
<keyword evidence="12" id="KW-0170">Cobalt</keyword>